<gene>
    <name evidence="1" type="ORF">J3U88_06265</name>
</gene>
<accession>A0A8J7Q543</accession>
<reference evidence="1" key="1">
    <citation type="submission" date="2021-03" db="EMBL/GenBank/DDBJ databases">
        <authorList>
            <person name="Wang G."/>
        </authorList>
    </citation>
    <scope>NUCLEOTIDE SEQUENCE</scope>
    <source>
        <strain evidence="1">KCTC 12899</strain>
    </source>
</reference>
<protein>
    <submittedName>
        <fullName evidence="1">Uncharacterized protein</fullName>
    </submittedName>
</protein>
<dbReference type="AlphaFoldDB" id="A0A8J7Q543"/>
<keyword evidence="2" id="KW-1185">Reference proteome</keyword>
<dbReference type="RefSeq" id="WP_207857637.1">
    <property type="nucleotide sequence ID" value="NZ_JAFREP010000004.1"/>
</dbReference>
<organism evidence="1 2">
    <name type="scientific">Acanthopleuribacter pedis</name>
    <dbReference type="NCBI Taxonomy" id="442870"/>
    <lineage>
        <taxon>Bacteria</taxon>
        <taxon>Pseudomonadati</taxon>
        <taxon>Acidobacteriota</taxon>
        <taxon>Holophagae</taxon>
        <taxon>Acanthopleuribacterales</taxon>
        <taxon>Acanthopleuribacteraceae</taxon>
        <taxon>Acanthopleuribacter</taxon>
    </lineage>
</organism>
<evidence type="ECO:0000313" key="1">
    <source>
        <dbReference type="EMBL" id="MBO1318061.1"/>
    </source>
</evidence>
<evidence type="ECO:0000313" key="2">
    <source>
        <dbReference type="Proteomes" id="UP000664417"/>
    </source>
</evidence>
<dbReference type="InterPro" id="IPR047975">
    <property type="entry name" value="Heme_bind_FMP"/>
</dbReference>
<dbReference type="EMBL" id="JAFREP010000004">
    <property type="protein sequence ID" value="MBO1318061.1"/>
    <property type="molecule type" value="Genomic_DNA"/>
</dbReference>
<name>A0A8J7Q543_9BACT</name>
<sequence length="330" mass="36845">MVAKDFEKLKNKNRSIVDPKGHTPEGLGPLEDLVGVWNNEELPGRGWNMIALPFHAPPKDKFPFNYRLLLNQYNEQLVFSTVDGPIPNRGIKPLPPQTPKANNDQFLMALSYEQNIKQIAAADFPDSGLAGPKNLDIHHEPGLFLRILNEETNELDICRLATIPHGDSVLAMGRSSEEKGKPTIPVTSGLPTGVNDDFERNPYLEPYKHFHNNLFEGLFDPTAPQALLDAANQGVDIIESTVLTFDSTLETGGIKNIPFVVRQANAASMKSTFWIQKVKDGDTIKLRLQYLQVVMLDFFGRRDGLPGLIGWPHVSINTMTKLTNVHSDRF</sequence>
<comment type="caution">
    <text evidence="1">The sequence shown here is derived from an EMBL/GenBank/DDBJ whole genome shotgun (WGS) entry which is preliminary data.</text>
</comment>
<dbReference type="NCBIfam" id="NF040572">
    <property type="entry name" value="heme_bind_FMP"/>
    <property type="match status" value="1"/>
</dbReference>
<proteinExistence type="predicted"/>
<dbReference type="Proteomes" id="UP000664417">
    <property type="component" value="Unassembled WGS sequence"/>
</dbReference>